<reference evidence="2 3" key="1">
    <citation type="journal article" date="2012" name="BMC Genomics">
        <title>Comparative genomic analysis of human infective Trypanosoma cruzi lineages with the bat-restricted subspecies T. cruzi marinkellei.</title>
        <authorList>
            <person name="Franzen O."/>
            <person name="Talavera-Lopez C."/>
            <person name="Ochaya S."/>
            <person name="Butler C.E."/>
            <person name="Messenger L.A."/>
            <person name="Lewis M.D."/>
            <person name="Llewellyn M.S."/>
            <person name="Marinkelle C.J."/>
            <person name="Tyler K.M."/>
            <person name="Miles M.A."/>
            <person name="Andersson B."/>
        </authorList>
    </citation>
    <scope>NUCLEOTIDE SEQUENCE [LARGE SCALE GENOMIC DNA]</scope>
    <source>
        <strain evidence="2 3">B7</strain>
    </source>
</reference>
<keyword evidence="3" id="KW-1185">Reference proteome</keyword>
<accession>K2NVG0</accession>
<evidence type="ECO:0000256" key="1">
    <source>
        <dbReference type="SAM" id="MobiDB-lite"/>
    </source>
</evidence>
<evidence type="ECO:0000313" key="3">
    <source>
        <dbReference type="Proteomes" id="UP000007350"/>
    </source>
</evidence>
<feature type="region of interest" description="Disordered" evidence="1">
    <location>
        <begin position="181"/>
        <end position="206"/>
    </location>
</feature>
<protein>
    <submittedName>
        <fullName evidence="2">Uncharacterized protein</fullName>
    </submittedName>
</protein>
<dbReference type="AlphaFoldDB" id="K2NVG0"/>
<organism evidence="2 3">
    <name type="scientific">Trypanosoma cruzi marinkellei</name>
    <dbReference type="NCBI Taxonomy" id="85056"/>
    <lineage>
        <taxon>Eukaryota</taxon>
        <taxon>Discoba</taxon>
        <taxon>Euglenozoa</taxon>
        <taxon>Kinetoplastea</taxon>
        <taxon>Metakinetoplastina</taxon>
        <taxon>Trypanosomatida</taxon>
        <taxon>Trypanosomatidae</taxon>
        <taxon>Trypanosoma</taxon>
        <taxon>Schizotrypanum</taxon>
    </lineage>
</organism>
<dbReference type="Proteomes" id="UP000007350">
    <property type="component" value="Unassembled WGS sequence"/>
</dbReference>
<dbReference type="PANTHER" id="PTHR37028:SF9">
    <property type="entry name" value="NUCLEAR PROTEIN MDM1"/>
    <property type="match status" value="1"/>
</dbReference>
<feature type="compositionally biased region" description="Low complexity" evidence="1">
    <location>
        <begin position="567"/>
        <end position="579"/>
    </location>
</feature>
<gene>
    <name evidence="2" type="ORF">MOQ_003199</name>
</gene>
<name>K2NVG0_TRYCR</name>
<feature type="region of interest" description="Disordered" evidence="1">
    <location>
        <begin position="559"/>
        <end position="624"/>
    </location>
</feature>
<sequence length="667" mass="76587">MMDLLLDGQRETPSFSMGLFADRVNSILEAPLPKCLLLKGEEAGERSIGSTLGLSARGVVSPRRTTISSSAATTAVRGNGFVSQQGKPIHEALLEKGRLMSEKKEAMRLQALEEELSELRPAPSITYAAARKTPRRQQRIEDRLLQLAREAEMRRELQAKQRKEELLKEMSVIAPFQPNISRKGRKATPRARKMAEKTQMDWNRQREQRREAARTANLMHELSEVRGTPIINPRSEWLAARRRKKEGLLGMSAVDALMERDRLAQLKRWERHQLEKRAEQIPQITLYAATLQRDGDAAERLYAESYKREERRLRQEGQFVSNGAAPFTPRISPHAATTPRFRNIEDELMEKHMQSIALKEEAQQREYEQESRCHRPIINPVSEAIASKLPESTCERLYRQPRGTPKHRDPASKDLSFSESFISGDRVASLPESMAESLQFYEESRQERLRKLREEQVRIQHKECTFAPLTNKRDSNFGGPEDVAARNQQWLARKERKLRELRRMKEAEKVKDCTFKPERESSTVNSTRCGESVYGGDGTPWGVQEYLERQEEARRIKKEREMRLQRRPSSAPRPSTTTPQEFLLGRRDGVSVRSLRRPPQVSLMSPEKEYDPPMPQEPQDKHESGLSVYERIYNRIYDTVASGGGNGKLGDGDAAETSLFIVPSFYR</sequence>
<comment type="caution">
    <text evidence="2">The sequence shown here is derived from an EMBL/GenBank/DDBJ whole genome shotgun (WGS) entry which is preliminary data.</text>
</comment>
<dbReference type="PANTHER" id="PTHR37028">
    <property type="entry name" value="UNNAMED PRODUCT-RELATED"/>
    <property type="match status" value="1"/>
</dbReference>
<feature type="compositionally biased region" description="Basic residues" evidence="1">
    <location>
        <begin position="182"/>
        <end position="192"/>
    </location>
</feature>
<dbReference type="EMBL" id="AHKC01009513">
    <property type="protein sequence ID" value="EKF32942.1"/>
    <property type="molecule type" value="Genomic_DNA"/>
</dbReference>
<evidence type="ECO:0000313" key="2">
    <source>
        <dbReference type="EMBL" id="EKF32942.1"/>
    </source>
</evidence>
<dbReference type="OrthoDB" id="267457at2759"/>
<proteinExistence type="predicted"/>
<feature type="compositionally biased region" description="Basic and acidic residues" evidence="1">
    <location>
        <begin position="193"/>
        <end position="206"/>
    </location>
</feature>